<organism evidence="5 6">
    <name type="scientific">Pseudocercospora musae</name>
    <dbReference type="NCBI Taxonomy" id="113226"/>
    <lineage>
        <taxon>Eukaryota</taxon>
        <taxon>Fungi</taxon>
        <taxon>Dikarya</taxon>
        <taxon>Ascomycota</taxon>
        <taxon>Pezizomycotina</taxon>
        <taxon>Dothideomycetes</taxon>
        <taxon>Dothideomycetidae</taxon>
        <taxon>Mycosphaerellales</taxon>
        <taxon>Mycosphaerellaceae</taxon>
        <taxon>Pseudocercospora</taxon>
    </lineage>
</organism>
<dbReference type="AlphaFoldDB" id="A0A139IBV9"/>
<comment type="caution">
    <text evidence="5">The sequence shown here is derived from an EMBL/GenBank/DDBJ whole genome shotgun (WGS) entry which is preliminary data.</text>
</comment>
<dbReference type="InterPro" id="IPR000868">
    <property type="entry name" value="Isochorismatase-like_dom"/>
</dbReference>
<feature type="chain" id="PRO_5007297329" description="Isochorismatase-like domain-containing protein" evidence="3">
    <location>
        <begin position="22"/>
        <end position="257"/>
    </location>
</feature>
<protein>
    <recommendedName>
        <fullName evidence="4">Isochorismatase-like domain-containing protein</fullName>
    </recommendedName>
</protein>
<name>A0A139IBV9_9PEZI</name>
<keyword evidence="3" id="KW-0732">Signal</keyword>
<dbReference type="Pfam" id="PF00857">
    <property type="entry name" value="Isochorismatase"/>
    <property type="match status" value="1"/>
</dbReference>
<evidence type="ECO:0000313" key="5">
    <source>
        <dbReference type="EMBL" id="KXT12213.1"/>
    </source>
</evidence>
<comment type="similarity">
    <text evidence="1">Belongs to the isochorismatase family.</text>
</comment>
<evidence type="ECO:0000256" key="3">
    <source>
        <dbReference type="SAM" id="SignalP"/>
    </source>
</evidence>
<evidence type="ECO:0000259" key="4">
    <source>
        <dbReference type="Pfam" id="PF00857"/>
    </source>
</evidence>
<dbReference type="GO" id="GO:0016787">
    <property type="term" value="F:hydrolase activity"/>
    <property type="evidence" value="ECO:0007669"/>
    <property type="project" value="UniProtKB-KW"/>
</dbReference>
<dbReference type="EMBL" id="LFZO01000160">
    <property type="protein sequence ID" value="KXT12213.1"/>
    <property type="molecule type" value="Genomic_DNA"/>
</dbReference>
<proteinExistence type="inferred from homology"/>
<evidence type="ECO:0000313" key="6">
    <source>
        <dbReference type="Proteomes" id="UP000073492"/>
    </source>
</evidence>
<reference evidence="5 6" key="1">
    <citation type="submission" date="2015-07" db="EMBL/GenBank/DDBJ databases">
        <title>Comparative genomics of the Sigatoka disease complex on banana suggests a link between parallel evolutionary changes in Pseudocercospora fijiensis and Pseudocercospora eumusae and increased virulence on the banana host.</title>
        <authorList>
            <person name="Chang T.-C."/>
            <person name="Salvucci A."/>
            <person name="Crous P.W."/>
            <person name="Stergiopoulos I."/>
        </authorList>
    </citation>
    <scope>NUCLEOTIDE SEQUENCE [LARGE SCALE GENOMIC DNA]</scope>
    <source>
        <strain evidence="5 6">CBS 116634</strain>
    </source>
</reference>
<dbReference type="OrthoDB" id="1739143at2759"/>
<feature type="signal peptide" evidence="3">
    <location>
        <begin position="1"/>
        <end position="21"/>
    </location>
</feature>
<dbReference type="Gene3D" id="3.40.50.850">
    <property type="entry name" value="Isochorismatase-like"/>
    <property type="match status" value="1"/>
</dbReference>
<feature type="domain" description="Isochorismatase-like" evidence="4">
    <location>
        <begin position="59"/>
        <end position="214"/>
    </location>
</feature>
<gene>
    <name evidence="5" type="ORF">AC579_3446</name>
</gene>
<dbReference type="Proteomes" id="UP000073492">
    <property type="component" value="Unassembled WGS sequence"/>
</dbReference>
<dbReference type="PANTHER" id="PTHR43540:SF1">
    <property type="entry name" value="ISOCHORISMATASE HYDROLASE"/>
    <property type="match status" value="1"/>
</dbReference>
<dbReference type="SUPFAM" id="SSF52499">
    <property type="entry name" value="Isochorismatase-like hydrolases"/>
    <property type="match status" value="1"/>
</dbReference>
<keyword evidence="6" id="KW-1185">Reference proteome</keyword>
<sequence length="257" mass="27137">MHFSIQTLLVAAAGSAALASAESSSNSTTSPGYTCYSHCIASTIASNESATLSFGKHYAVLNLDLIPGILSSVLNTPAGKTFVNSTATWIDAVHRQSPMPLSIFTRIYFSNSHKPEISSDTPFAKVSSSLGTSSDPNTQVYSAFHVDEAAGDVILQKTRYYAGAGNGLEEILSTQKIDTVVLSGVRTSGVILNTVYQLFNLNYKVYVIANNTIETPPDVGGNINTAILEGVIPKLPADVITLEQALGALKRSGPAVY</sequence>
<accession>A0A139IBV9</accession>
<evidence type="ECO:0000256" key="1">
    <source>
        <dbReference type="ARBA" id="ARBA00006336"/>
    </source>
</evidence>
<evidence type="ECO:0000256" key="2">
    <source>
        <dbReference type="ARBA" id="ARBA00022801"/>
    </source>
</evidence>
<dbReference type="InterPro" id="IPR050272">
    <property type="entry name" value="Isochorismatase-like_hydrls"/>
</dbReference>
<dbReference type="InterPro" id="IPR036380">
    <property type="entry name" value="Isochorismatase-like_sf"/>
</dbReference>
<dbReference type="PANTHER" id="PTHR43540">
    <property type="entry name" value="PEROXYUREIDOACRYLATE/UREIDOACRYLATE AMIDOHYDROLASE-RELATED"/>
    <property type="match status" value="1"/>
</dbReference>
<keyword evidence="2" id="KW-0378">Hydrolase</keyword>